<organism evidence="2 3">
    <name type="scientific">Pristionchus mayeri</name>
    <dbReference type="NCBI Taxonomy" id="1317129"/>
    <lineage>
        <taxon>Eukaryota</taxon>
        <taxon>Metazoa</taxon>
        <taxon>Ecdysozoa</taxon>
        <taxon>Nematoda</taxon>
        <taxon>Chromadorea</taxon>
        <taxon>Rhabditida</taxon>
        <taxon>Rhabditina</taxon>
        <taxon>Diplogasteromorpha</taxon>
        <taxon>Diplogasteroidea</taxon>
        <taxon>Neodiplogasteridae</taxon>
        <taxon>Pristionchus</taxon>
    </lineage>
</organism>
<feature type="non-terminal residue" evidence="2">
    <location>
        <position position="1"/>
    </location>
</feature>
<dbReference type="Proteomes" id="UP001328107">
    <property type="component" value="Unassembled WGS sequence"/>
</dbReference>
<feature type="region of interest" description="Disordered" evidence="1">
    <location>
        <begin position="1"/>
        <end position="270"/>
    </location>
</feature>
<feature type="compositionally biased region" description="Basic and acidic residues" evidence="1">
    <location>
        <begin position="47"/>
        <end position="62"/>
    </location>
</feature>
<feature type="compositionally biased region" description="Basic and acidic residues" evidence="1">
    <location>
        <begin position="124"/>
        <end position="203"/>
    </location>
</feature>
<feature type="compositionally biased region" description="Basic and acidic residues" evidence="1">
    <location>
        <begin position="76"/>
        <end position="117"/>
    </location>
</feature>
<feature type="non-terminal residue" evidence="2">
    <location>
        <position position="370"/>
    </location>
</feature>
<comment type="caution">
    <text evidence="2">The sequence shown here is derived from an EMBL/GenBank/DDBJ whole genome shotgun (WGS) entry which is preliminary data.</text>
</comment>
<name>A0AAN4Z4J8_9BILA</name>
<accession>A0AAN4Z4J8</accession>
<feature type="compositionally biased region" description="Basic residues" evidence="1">
    <location>
        <begin position="257"/>
        <end position="267"/>
    </location>
</feature>
<evidence type="ECO:0000313" key="3">
    <source>
        <dbReference type="Proteomes" id="UP001328107"/>
    </source>
</evidence>
<dbReference type="EMBL" id="BTRK01000001">
    <property type="protein sequence ID" value="GMR31242.1"/>
    <property type="molecule type" value="Genomic_DNA"/>
</dbReference>
<evidence type="ECO:0000313" key="2">
    <source>
        <dbReference type="EMBL" id="GMR31242.1"/>
    </source>
</evidence>
<keyword evidence="3" id="KW-1185">Reference proteome</keyword>
<feature type="compositionally biased region" description="Basic and acidic residues" evidence="1">
    <location>
        <begin position="212"/>
        <end position="231"/>
    </location>
</feature>
<gene>
    <name evidence="2" type="ORF">PMAYCL1PPCAC_01437</name>
</gene>
<protein>
    <submittedName>
        <fullName evidence="2">Uncharacterized protein</fullName>
    </submittedName>
</protein>
<evidence type="ECO:0000256" key="1">
    <source>
        <dbReference type="SAM" id="MobiDB-lite"/>
    </source>
</evidence>
<proteinExistence type="predicted"/>
<dbReference type="AlphaFoldDB" id="A0AAN4Z4J8"/>
<sequence>VITGDSDDSSASRPLPSKPIKKIPDPTQSDPDESEISLWPALRKPPPHAERERKMPKPKDPEGGPWVWASCQGPAEPKEESKVPIESSEPRRSKKARDQPKDQEPKDAAKDEPKHPIESSGPRRPKDVSKDEPKEPIESSEPRRPKKTRNEPKEGEPKEVPKDEPKELAESSEPRRPKKARDQPKDQEPKEEPKQPMESSEPRKPKKTRNQPKKEEPKEPEGTRLCDRRDCCMQQPCVKKGEKDQDQPTLTENPSGKRGKKDKKRSRTNIVLTDETSTTNNSNVEDSLYVLKRIHKKLDSSNSLRLKNNPDKEKVKTQLEKIIKAIEGKLANGTKLSSDDVDRMRRIVAKTAELRGAVSLTTTVTITESV</sequence>
<reference evidence="3" key="1">
    <citation type="submission" date="2022-10" db="EMBL/GenBank/DDBJ databases">
        <title>Genome assembly of Pristionchus species.</title>
        <authorList>
            <person name="Yoshida K."/>
            <person name="Sommer R.J."/>
        </authorList>
    </citation>
    <scope>NUCLEOTIDE SEQUENCE [LARGE SCALE GENOMIC DNA]</scope>
    <source>
        <strain evidence="3">RS5460</strain>
    </source>
</reference>